<dbReference type="EMBL" id="JAGGNH010000008">
    <property type="protein sequence ID" value="KAJ0965620.1"/>
    <property type="molecule type" value="Genomic_DNA"/>
</dbReference>
<comment type="caution">
    <text evidence="2">The sequence shown here is derived from an EMBL/GenBank/DDBJ whole genome shotgun (WGS) entry which is preliminary data.</text>
</comment>
<dbReference type="AlphaFoldDB" id="A0A9D5C3F1"/>
<reference evidence="2" key="1">
    <citation type="submission" date="2021-03" db="EMBL/GenBank/DDBJ databases">
        <authorList>
            <person name="Li Z."/>
            <person name="Yang C."/>
        </authorList>
    </citation>
    <scope>NUCLEOTIDE SEQUENCE</scope>
    <source>
        <strain evidence="2">Dzin_1.0</strain>
        <tissue evidence="2">Leaf</tissue>
    </source>
</reference>
<feature type="region of interest" description="Disordered" evidence="1">
    <location>
        <begin position="75"/>
        <end position="106"/>
    </location>
</feature>
<evidence type="ECO:0000256" key="1">
    <source>
        <dbReference type="SAM" id="MobiDB-lite"/>
    </source>
</evidence>
<organism evidence="2 3">
    <name type="scientific">Dioscorea zingiberensis</name>
    <dbReference type="NCBI Taxonomy" id="325984"/>
    <lineage>
        <taxon>Eukaryota</taxon>
        <taxon>Viridiplantae</taxon>
        <taxon>Streptophyta</taxon>
        <taxon>Embryophyta</taxon>
        <taxon>Tracheophyta</taxon>
        <taxon>Spermatophyta</taxon>
        <taxon>Magnoliopsida</taxon>
        <taxon>Liliopsida</taxon>
        <taxon>Dioscoreales</taxon>
        <taxon>Dioscoreaceae</taxon>
        <taxon>Dioscorea</taxon>
    </lineage>
</organism>
<name>A0A9D5C3F1_9LILI</name>
<evidence type="ECO:0000313" key="3">
    <source>
        <dbReference type="Proteomes" id="UP001085076"/>
    </source>
</evidence>
<reference evidence="2" key="2">
    <citation type="journal article" date="2022" name="Hortic Res">
        <title>The genome of Dioscorea zingiberensis sheds light on the biosynthesis, origin and evolution of the medicinally important diosgenin saponins.</title>
        <authorList>
            <person name="Li Y."/>
            <person name="Tan C."/>
            <person name="Li Z."/>
            <person name="Guo J."/>
            <person name="Li S."/>
            <person name="Chen X."/>
            <person name="Wang C."/>
            <person name="Dai X."/>
            <person name="Yang H."/>
            <person name="Song W."/>
            <person name="Hou L."/>
            <person name="Xu J."/>
            <person name="Tong Z."/>
            <person name="Xu A."/>
            <person name="Yuan X."/>
            <person name="Wang W."/>
            <person name="Yang Q."/>
            <person name="Chen L."/>
            <person name="Sun Z."/>
            <person name="Wang K."/>
            <person name="Pan B."/>
            <person name="Chen J."/>
            <person name="Bao Y."/>
            <person name="Liu F."/>
            <person name="Qi X."/>
            <person name="Gang D.R."/>
            <person name="Wen J."/>
            <person name="Li J."/>
        </authorList>
    </citation>
    <scope>NUCLEOTIDE SEQUENCE</scope>
    <source>
        <strain evidence="2">Dzin_1.0</strain>
    </source>
</reference>
<feature type="compositionally biased region" description="Low complexity" evidence="1">
    <location>
        <begin position="76"/>
        <end position="86"/>
    </location>
</feature>
<proteinExistence type="predicted"/>
<keyword evidence="3" id="KW-1185">Reference proteome</keyword>
<accession>A0A9D5C3F1</accession>
<gene>
    <name evidence="2" type="ORF">J5N97_026758</name>
</gene>
<dbReference type="Proteomes" id="UP001085076">
    <property type="component" value="Miscellaneous, Linkage group lg08"/>
</dbReference>
<protein>
    <submittedName>
        <fullName evidence="2">Uncharacterized protein</fullName>
    </submittedName>
</protein>
<sequence length="106" mass="11599">MNGSGKGCQTKGLHHFHIYIYIIYSYNISFGVNMIGDSGAYIKYYSSGVLWRRGHEASWSRGLLHQLSNSNALLPGSSCRSRSSADSDGDACRRDRGAGSGCGRWC</sequence>
<evidence type="ECO:0000313" key="2">
    <source>
        <dbReference type="EMBL" id="KAJ0965620.1"/>
    </source>
</evidence>